<dbReference type="eggNOG" id="COG1132">
    <property type="taxonomic scope" value="Bacteria"/>
</dbReference>
<keyword evidence="6 7" id="KW-0472">Membrane</keyword>
<feature type="transmembrane region" description="Helical" evidence="7">
    <location>
        <begin position="150"/>
        <end position="176"/>
    </location>
</feature>
<dbReference type="PANTHER" id="PTHR24221">
    <property type="entry name" value="ATP-BINDING CASSETTE SUB-FAMILY B"/>
    <property type="match status" value="1"/>
</dbReference>
<evidence type="ECO:0000256" key="3">
    <source>
        <dbReference type="ARBA" id="ARBA00022741"/>
    </source>
</evidence>
<gene>
    <name evidence="10" type="ORF">HMPREF9453_01220</name>
</gene>
<dbReference type="InterPro" id="IPR039421">
    <property type="entry name" value="Type_1_exporter"/>
</dbReference>
<dbReference type="GO" id="GO:0005524">
    <property type="term" value="F:ATP binding"/>
    <property type="evidence" value="ECO:0007669"/>
    <property type="project" value="UniProtKB-KW"/>
</dbReference>
<dbReference type="AlphaFoldDB" id="H1D0T2"/>
<evidence type="ECO:0000256" key="1">
    <source>
        <dbReference type="ARBA" id="ARBA00004651"/>
    </source>
</evidence>
<evidence type="ECO:0000259" key="8">
    <source>
        <dbReference type="PROSITE" id="PS50893"/>
    </source>
</evidence>
<dbReference type="PANTHER" id="PTHR24221:SF654">
    <property type="entry name" value="ATP-BINDING CASSETTE SUB-FAMILY B MEMBER 6"/>
    <property type="match status" value="1"/>
</dbReference>
<proteinExistence type="predicted"/>
<evidence type="ECO:0000256" key="5">
    <source>
        <dbReference type="ARBA" id="ARBA00022989"/>
    </source>
</evidence>
<reference evidence="10 11" key="1">
    <citation type="submission" date="2011-11" db="EMBL/GenBank/DDBJ databases">
        <title>The Genome Sequence of Dialister succinatiphilus YIT 11850.</title>
        <authorList>
            <consortium name="The Broad Institute Genome Sequencing Platform"/>
            <person name="Earl A."/>
            <person name="Ward D."/>
            <person name="Feldgarden M."/>
            <person name="Gevers D."/>
            <person name="Morotomi M."/>
            <person name="Young S.K."/>
            <person name="Zeng Q."/>
            <person name="Gargeya S."/>
            <person name="Fitzgerald M."/>
            <person name="Haas B."/>
            <person name="Abouelleil A."/>
            <person name="Alvarado L."/>
            <person name="Arachchi H.M."/>
            <person name="Berlin A."/>
            <person name="Brown A."/>
            <person name="Chapman S.B."/>
            <person name="Dunbar C."/>
            <person name="Gearin G."/>
            <person name="Goldberg J."/>
            <person name="Griggs A."/>
            <person name="Gujja S."/>
            <person name="Heiman D."/>
            <person name="Howarth C."/>
            <person name="Lui A."/>
            <person name="MacDonald P.J.P."/>
            <person name="Montmayeur A."/>
            <person name="Murphy C."/>
            <person name="Neiman D."/>
            <person name="Pearson M."/>
            <person name="Priest M."/>
            <person name="Roberts A."/>
            <person name="Saif S."/>
            <person name="Shea T."/>
            <person name="Sisk P."/>
            <person name="Stolte C."/>
            <person name="Sykes S."/>
            <person name="Wortman J."/>
            <person name="Nusbaum C."/>
            <person name="Birren B."/>
        </authorList>
    </citation>
    <scope>NUCLEOTIDE SEQUENCE [LARGE SCALE GENOMIC DNA]</scope>
    <source>
        <strain evidence="10 11">YIT 11850</strain>
    </source>
</reference>
<dbReference type="InterPro" id="IPR003593">
    <property type="entry name" value="AAA+_ATPase"/>
</dbReference>
<evidence type="ECO:0000313" key="11">
    <source>
        <dbReference type="Proteomes" id="UP000003277"/>
    </source>
</evidence>
<evidence type="ECO:0000256" key="2">
    <source>
        <dbReference type="ARBA" id="ARBA00022692"/>
    </source>
</evidence>
<dbReference type="InterPro" id="IPR027417">
    <property type="entry name" value="P-loop_NTPase"/>
</dbReference>
<keyword evidence="5 7" id="KW-1133">Transmembrane helix</keyword>
<feature type="transmembrane region" description="Helical" evidence="7">
    <location>
        <begin position="59"/>
        <end position="78"/>
    </location>
</feature>
<evidence type="ECO:0000259" key="9">
    <source>
        <dbReference type="PROSITE" id="PS50929"/>
    </source>
</evidence>
<dbReference type="EMBL" id="ADLT01000042">
    <property type="protein sequence ID" value="EHO62849.1"/>
    <property type="molecule type" value="Genomic_DNA"/>
</dbReference>
<dbReference type="PROSITE" id="PS50929">
    <property type="entry name" value="ABC_TM1F"/>
    <property type="match status" value="1"/>
</dbReference>
<dbReference type="Gene3D" id="3.40.50.300">
    <property type="entry name" value="P-loop containing nucleotide triphosphate hydrolases"/>
    <property type="match status" value="1"/>
</dbReference>
<dbReference type="GO" id="GO:0005886">
    <property type="term" value="C:plasma membrane"/>
    <property type="evidence" value="ECO:0007669"/>
    <property type="project" value="UniProtKB-SubCell"/>
</dbReference>
<evidence type="ECO:0000256" key="4">
    <source>
        <dbReference type="ARBA" id="ARBA00022840"/>
    </source>
</evidence>
<sequence length="553" mass="60391">MDHPTSGLKEIIASSFTARPALTAALSGTIFLSLFLSILPPLVLQRAIDALTAGKAESSLLLFWGLLYFILTALSGLSEGIRETLITMFGQSVTKRIRQAMAAKLSRLPAAFFTSRGEGSTASLFVNDVDTLEDLFDSGIISMAVDSCRLFSILAAVYWLSFGLFLLLLAALPFLFLLTRTFQHHMLAAQIENRKAIASTNELIPETCRNIRTIRLLSCEYFMKKRYAAAIKKSFQSMEKTNFYDSIYSPIILTTSALLISLMAIFSVSPRGATLFGMTAGTAAALIAYVGKIFSPLESLGMEIENIQSAMAGVHRIREFMEEEEMALPAGNGKKSDLPLCISHLSFAYEKGHPLFKDFSLTLESGCHLTLTGRTGSGKSTLFKLITGLCLPDSGTIALFGMNPAAIPPKERRKIFGIVSQSFPMIDGTVRDQITLGDMRITDTMTASALRISGLYETVMALPQKLDTPFQDSLFSEGEKQLLSIARALVFQPPLLLLDEMNAHLDSLTEQKVLDALSRASSHRTVLSISHRLGKACQGPVLRIGEGREEGKP</sequence>
<dbReference type="SUPFAM" id="SSF90123">
    <property type="entry name" value="ABC transporter transmembrane region"/>
    <property type="match status" value="1"/>
</dbReference>
<evidence type="ECO:0008006" key="12">
    <source>
        <dbReference type="Google" id="ProtNLM"/>
    </source>
</evidence>
<dbReference type="RefSeq" id="WP_008859714.1">
    <property type="nucleotide sequence ID" value="NZ_JH591188.1"/>
</dbReference>
<dbReference type="SMART" id="SM00382">
    <property type="entry name" value="AAA"/>
    <property type="match status" value="1"/>
</dbReference>
<accession>H1D0T2</accession>
<keyword evidence="3" id="KW-0547">Nucleotide-binding</keyword>
<dbReference type="GO" id="GO:0016887">
    <property type="term" value="F:ATP hydrolysis activity"/>
    <property type="evidence" value="ECO:0007669"/>
    <property type="project" value="InterPro"/>
</dbReference>
<evidence type="ECO:0000256" key="7">
    <source>
        <dbReference type="SAM" id="Phobius"/>
    </source>
</evidence>
<evidence type="ECO:0000313" key="10">
    <source>
        <dbReference type="EMBL" id="EHO62849.1"/>
    </source>
</evidence>
<dbReference type="InterPro" id="IPR036640">
    <property type="entry name" value="ABC1_TM_sf"/>
</dbReference>
<dbReference type="Pfam" id="PF00005">
    <property type="entry name" value="ABC_tran"/>
    <property type="match status" value="1"/>
</dbReference>
<dbReference type="InterPro" id="IPR011527">
    <property type="entry name" value="ABC1_TM_dom"/>
</dbReference>
<comment type="caution">
    <text evidence="10">The sequence shown here is derived from an EMBL/GenBank/DDBJ whole genome shotgun (WGS) entry which is preliminary data.</text>
</comment>
<keyword evidence="2 7" id="KW-0812">Transmembrane</keyword>
<name>H1D0T2_9FIRM</name>
<feature type="transmembrane region" description="Helical" evidence="7">
    <location>
        <begin position="273"/>
        <end position="291"/>
    </location>
</feature>
<feature type="domain" description="ABC transmembrane type-1" evidence="9">
    <location>
        <begin position="31"/>
        <end position="309"/>
    </location>
</feature>
<dbReference type="GO" id="GO:0034040">
    <property type="term" value="F:ATPase-coupled lipid transmembrane transporter activity"/>
    <property type="evidence" value="ECO:0007669"/>
    <property type="project" value="TreeGrafter"/>
</dbReference>
<dbReference type="Pfam" id="PF00664">
    <property type="entry name" value="ABC_membrane"/>
    <property type="match status" value="1"/>
</dbReference>
<dbReference type="Proteomes" id="UP000003277">
    <property type="component" value="Unassembled WGS sequence"/>
</dbReference>
<dbReference type="InterPro" id="IPR003439">
    <property type="entry name" value="ABC_transporter-like_ATP-bd"/>
</dbReference>
<organism evidence="10 11">
    <name type="scientific">Dialister succinatiphilus YIT 11850</name>
    <dbReference type="NCBI Taxonomy" id="742743"/>
    <lineage>
        <taxon>Bacteria</taxon>
        <taxon>Bacillati</taxon>
        <taxon>Bacillota</taxon>
        <taxon>Negativicutes</taxon>
        <taxon>Veillonellales</taxon>
        <taxon>Veillonellaceae</taxon>
        <taxon>Dialister</taxon>
    </lineage>
</organism>
<dbReference type="STRING" id="742743.HMPREF9453_01220"/>
<keyword evidence="11" id="KW-1185">Reference proteome</keyword>
<keyword evidence="4" id="KW-0067">ATP-binding</keyword>
<feature type="transmembrane region" description="Helical" evidence="7">
    <location>
        <begin position="247"/>
        <end position="266"/>
    </location>
</feature>
<dbReference type="PROSITE" id="PS50893">
    <property type="entry name" value="ABC_TRANSPORTER_2"/>
    <property type="match status" value="1"/>
</dbReference>
<dbReference type="Gene3D" id="1.20.1560.10">
    <property type="entry name" value="ABC transporter type 1, transmembrane domain"/>
    <property type="match status" value="1"/>
</dbReference>
<comment type="subcellular location">
    <subcellularLocation>
        <location evidence="1">Cell membrane</location>
        <topology evidence="1">Multi-pass membrane protein</topology>
    </subcellularLocation>
</comment>
<dbReference type="HOGENOM" id="CLU_000604_84_3_9"/>
<protein>
    <recommendedName>
        <fullName evidence="12">ABC transporter ATP-binding protein</fullName>
    </recommendedName>
</protein>
<dbReference type="GO" id="GO:0140359">
    <property type="term" value="F:ABC-type transporter activity"/>
    <property type="evidence" value="ECO:0007669"/>
    <property type="project" value="InterPro"/>
</dbReference>
<evidence type="ECO:0000256" key="6">
    <source>
        <dbReference type="ARBA" id="ARBA00023136"/>
    </source>
</evidence>
<feature type="domain" description="ABC transporter" evidence="8">
    <location>
        <begin position="340"/>
        <end position="553"/>
    </location>
</feature>
<dbReference type="PATRIC" id="fig|742743.3.peg.1240"/>
<dbReference type="SUPFAM" id="SSF52540">
    <property type="entry name" value="P-loop containing nucleoside triphosphate hydrolases"/>
    <property type="match status" value="1"/>
</dbReference>
<feature type="transmembrane region" description="Helical" evidence="7">
    <location>
        <begin position="21"/>
        <end position="39"/>
    </location>
</feature>